<protein>
    <recommendedName>
        <fullName evidence="5">Subtilisin</fullName>
    </recommendedName>
</protein>
<feature type="region of interest" description="Disordered" evidence="1">
    <location>
        <begin position="164"/>
        <end position="219"/>
    </location>
</feature>
<dbReference type="Proteomes" id="UP001189429">
    <property type="component" value="Unassembled WGS sequence"/>
</dbReference>
<dbReference type="EMBL" id="CAUYUJ010019237">
    <property type="protein sequence ID" value="CAK0889578.1"/>
    <property type="molecule type" value="Genomic_DNA"/>
</dbReference>
<evidence type="ECO:0000313" key="3">
    <source>
        <dbReference type="EMBL" id="CAK0889582.1"/>
    </source>
</evidence>
<evidence type="ECO:0000313" key="2">
    <source>
        <dbReference type="EMBL" id="CAK0889578.1"/>
    </source>
</evidence>
<organism evidence="3 4">
    <name type="scientific">Prorocentrum cordatum</name>
    <dbReference type="NCBI Taxonomy" id="2364126"/>
    <lineage>
        <taxon>Eukaryota</taxon>
        <taxon>Sar</taxon>
        <taxon>Alveolata</taxon>
        <taxon>Dinophyceae</taxon>
        <taxon>Prorocentrales</taxon>
        <taxon>Prorocentraceae</taxon>
        <taxon>Prorocentrum</taxon>
    </lineage>
</organism>
<keyword evidence="4" id="KW-1185">Reference proteome</keyword>
<sequence>MGTIGRFFSGESEAFKGLVLVRFNASRGLVCWADKVAKNQVDCKPLLIDGSDLGFGDAGAVTAFPSLHLTADAITEDAALVCYSADPEGSVLDTENFDGKGTCNIVGLADGDSVVGAGPPNEVNSGTTQFLAVATASFDDRSAVLCYSDGGAGSGSCKALGMAETSTSSTSSTETTESTTESTTTTPHTTSETSTVSGTSTTSLHTTSATSTTSSAHTTTVTTVTHTLTQPEDPISGSLAPDLWGVGVALLAATGVTLC</sequence>
<accession>A0ABN9WSA5</accession>
<proteinExistence type="predicted"/>
<evidence type="ECO:0008006" key="5">
    <source>
        <dbReference type="Google" id="ProtNLM"/>
    </source>
</evidence>
<dbReference type="EMBL" id="CAUYUJ010019237">
    <property type="protein sequence ID" value="CAK0889582.1"/>
    <property type="molecule type" value="Genomic_DNA"/>
</dbReference>
<comment type="caution">
    <text evidence="3">The sequence shown here is derived from an EMBL/GenBank/DDBJ whole genome shotgun (WGS) entry which is preliminary data.</text>
</comment>
<name>A0ABN9WSA5_9DINO</name>
<evidence type="ECO:0000313" key="4">
    <source>
        <dbReference type="Proteomes" id="UP001189429"/>
    </source>
</evidence>
<reference evidence="3" key="1">
    <citation type="submission" date="2023-10" db="EMBL/GenBank/DDBJ databases">
        <authorList>
            <person name="Chen Y."/>
            <person name="Shah S."/>
            <person name="Dougan E. K."/>
            <person name="Thang M."/>
            <person name="Chan C."/>
        </authorList>
    </citation>
    <scope>NUCLEOTIDE SEQUENCE [LARGE SCALE GENOMIC DNA]</scope>
</reference>
<gene>
    <name evidence="2" type="ORF">PCOR1329_LOCUS70082</name>
    <name evidence="3" type="ORF">PCOR1329_LOCUS70086</name>
</gene>
<evidence type="ECO:0000256" key="1">
    <source>
        <dbReference type="SAM" id="MobiDB-lite"/>
    </source>
</evidence>